<dbReference type="PANTHER" id="PTHR22916">
    <property type="entry name" value="GLYCOSYLTRANSFERASE"/>
    <property type="match status" value="1"/>
</dbReference>
<dbReference type="InterPro" id="IPR029044">
    <property type="entry name" value="Nucleotide-diphossugar_trans"/>
</dbReference>
<dbReference type="AlphaFoldDB" id="A0AAN2PJZ5"/>
<organism evidence="3 4">
    <name type="scientific">Peribacillus simplex</name>
    <dbReference type="NCBI Taxonomy" id="1478"/>
    <lineage>
        <taxon>Bacteria</taxon>
        <taxon>Bacillati</taxon>
        <taxon>Bacillota</taxon>
        <taxon>Bacilli</taxon>
        <taxon>Bacillales</taxon>
        <taxon>Bacillaceae</taxon>
        <taxon>Peribacillus</taxon>
    </lineage>
</organism>
<dbReference type="RefSeq" id="WP_072273294.1">
    <property type="nucleotide sequence ID" value="NZ_CCXW01000001.1"/>
</dbReference>
<evidence type="ECO:0000313" key="4">
    <source>
        <dbReference type="Proteomes" id="UP000182110"/>
    </source>
</evidence>
<dbReference type="EMBL" id="CCXW01000001">
    <property type="protein sequence ID" value="CEG33844.1"/>
    <property type="molecule type" value="Genomic_DNA"/>
</dbReference>
<dbReference type="GO" id="GO:0016758">
    <property type="term" value="F:hexosyltransferase activity"/>
    <property type="evidence" value="ECO:0007669"/>
    <property type="project" value="UniProtKB-ARBA"/>
</dbReference>
<evidence type="ECO:0000256" key="1">
    <source>
        <dbReference type="ARBA" id="ARBA00006739"/>
    </source>
</evidence>
<dbReference type="Pfam" id="PF00535">
    <property type="entry name" value="Glycos_transf_2"/>
    <property type="match status" value="1"/>
</dbReference>
<reference evidence="3 4" key="1">
    <citation type="journal article" date="2014" name="Genome Announc.">
        <title>Genome Sequence of Bacillus simplex Strain P558, Isolated from a Human Fecal Sample.</title>
        <authorList>
            <person name="Croce O."/>
            <person name="Hugon P."/>
            <person name="Lagier J.C."/>
            <person name="Bibi F."/>
            <person name="Robert C."/>
            <person name="Azhar E.I."/>
            <person name="Raoult D."/>
            <person name="Fournier P.E."/>
        </authorList>
    </citation>
    <scope>NUCLEOTIDE SEQUENCE [LARGE SCALE GENOMIC DNA]</scope>
    <source>
        <strain evidence="3 4">P558</strain>
    </source>
</reference>
<dbReference type="CDD" id="cd06433">
    <property type="entry name" value="GT_2_WfgS_like"/>
    <property type="match status" value="1"/>
</dbReference>
<dbReference type="Proteomes" id="UP000182110">
    <property type="component" value="Unassembled WGS sequence"/>
</dbReference>
<gene>
    <name evidence="3" type="ORF">BN1180_04026</name>
</gene>
<accession>A0AAN2PJZ5</accession>
<dbReference type="SUPFAM" id="SSF53448">
    <property type="entry name" value="Nucleotide-diphospho-sugar transferases"/>
    <property type="match status" value="1"/>
</dbReference>
<sequence>MNLISIVTPCFNSENTIRQTLENVVNQSYQNFEYIIVDGASTDGTLNIINEYKNQFGDKLRVISEPDNGIYDAMNKGISEARGNIIGIINSDDWFELNTLELVNHNYSGAKYEILYGMQKNWENEKEKIVFIKNHDFIDSQMLTHPTCFVTKSTYSDLGKFDTTYKSSADYELMIRMVKSGKVQFTPIHQIMANFRLGGMSSGQIGVREDAKIRYHYGIISKKKMLYTIFKSFIYESMSKRKLV</sequence>
<evidence type="ECO:0000313" key="3">
    <source>
        <dbReference type="EMBL" id="CEG33844.1"/>
    </source>
</evidence>
<keyword evidence="3" id="KW-0808">Transferase</keyword>
<keyword evidence="4" id="KW-1185">Reference proteome</keyword>
<proteinExistence type="inferred from homology"/>
<feature type="domain" description="Glycosyltransferase 2-like" evidence="2">
    <location>
        <begin position="5"/>
        <end position="103"/>
    </location>
</feature>
<comment type="similarity">
    <text evidence="1">Belongs to the glycosyltransferase 2 family.</text>
</comment>
<protein>
    <submittedName>
        <fullName evidence="3">Family 2 glycosyl transferase</fullName>
    </submittedName>
</protein>
<dbReference type="Gene3D" id="3.90.550.10">
    <property type="entry name" value="Spore Coat Polysaccharide Biosynthesis Protein SpsA, Chain A"/>
    <property type="match status" value="1"/>
</dbReference>
<dbReference type="InterPro" id="IPR001173">
    <property type="entry name" value="Glyco_trans_2-like"/>
</dbReference>
<evidence type="ECO:0000259" key="2">
    <source>
        <dbReference type="Pfam" id="PF00535"/>
    </source>
</evidence>
<name>A0AAN2PJZ5_9BACI</name>
<comment type="caution">
    <text evidence="3">The sequence shown here is derived from an EMBL/GenBank/DDBJ whole genome shotgun (WGS) entry which is preliminary data.</text>
</comment>
<dbReference type="PANTHER" id="PTHR22916:SF3">
    <property type="entry name" value="UDP-GLCNAC:BETAGAL BETA-1,3-N-ACETYLGLUCOSAMINYLTRANSFERASE-LIKE PROTEIN 1"/>
    <property type="match status" value="1"/>
</dbReference>